<feature type="domain" description="K Homology" evidence="3">
    <location>
        <begin position="321"/>
        <end position="386"/>
    </location>
</feature>
<feature type="domain" description="K Homology" evidence="3">
    <location>
        <begin position="549"/>
        <end position="628"/>
    </location>
</feature>
<sequence length="1039" mass="110488">MAIEGAPEQGLRDGAPMADPFPSLSGESYAAPSGTREKKASSGRPDVASQDAFPSLGGSAPAARPAGSAWVSKVPVIQRVTHQASVSLRLADDQLPRLSHLLNKVQQTCANVRIEASTTRKTNLTTFIIKGPSEASVQQAKKELTVLLARRVTLPVLIPASLRAFVIGQGGKNIKAITEETGVRIQIPPRTGNEQENEDPLLDEQVEVTIEGDEINAQQAQAKIQALVAERTSKITQRLTHIDHTYYPFIAGARNAHAAQLAETTGRGEVSVHVPPRGALVARDAPDNRNRDLSIIVSGERDAVAAVVAAIDAEVQDMKTKFRTLSMNIPKRQHAFLTGDSAADILEKTQCTVELPPQADVSDTVTIRGPQAQLPHALTAALEKANAVSVQSVDLGVLHTPGEHVRHLAQWLAHRVPRQQGVQVYFPKKDASAVEVVGADAAAVGHLTGEIEALAKPITPALVRTVELDPLAHGLVIGKKGQGLKAYEARGVDVLVPPENSGRGDVLLVLGRPAALQSLPSGAERDAAAASVLDGIAAELAQYGADAANMRTEQLEVPSKYHGAIVGPEGTVLNAIIGEDRLLIAVGAARDARAKQYASSPLTDDSIVIRGASDAVERAAAKIRAIAADAEQDAIVNGHVEELSVAPQHVPHLIGRGGAGVTKLREELGVKIDIGEPDAKRPVKIVLTGRKECVAEAKARLASQAQRLADEQTATLAVPSELFGSIIGQGGKYVTRLQEKYDVRINFPQDRKAAKGEVSIRGTKKGVEAAKAEILELIAYEQENGHVETFEVPSKAVPRILGKSGAMINQIRIDTGAEVDLERDGQKAALRLRGSKDAVAQARAAISEIVERVESEASHTLQVPARFHGALIGSGGANLREIITRAGAPEEAKSHAQYVKFPRASEPSDQVTVRGPKALAQQIADELEKEAKRLADRVVYGAAAPPSMHRQLISRGGTRQSDWQTRHQVSVVVPNWREYPELGTPANAAELEGVDAASIVKVVGPPEAIQTVLAEIAQLRDADAARRARSAKARIDQDP</sequence>
<feature type="region of interest" description="Disordered" evidence="2">
    <location>
        <begin position="1"/>
        <end position="60"/>
    </location>
</feature>
<feature type="domain" description="K Homology" evidence="3">
    <location>
        <begin position="936"/>
        <end position="1021"/>
    </location>
</feature>
<feature type="domain" description="K Homology" evidence="3">
    <location>
        <begin position="855"/>
        <end position="932"/>
    </location>
</feature>
<evidence type="ECO:0000313" key="4">
    <source>
        <dbReference type="EMBL" id="WFD39579.1"/>
    </source>
</evidence>
<evidence type="ECO:0000256" key="1">
    <source>
        <dbReference type="ARBA" id="ARBA00022737"/>
    </source>
</evidence>
<dbReference type="EMBL" id="CP119961">
    <property type="protein sequence ID" value="WFD39579.1"/>
    <property type="molecule type" value="Genomic_DNA"/>
</dbReference>
<dbReference type="GeneID" id="85226210"/>
<dbReference type="InterPro" id="IPR036612">
    <property type="entry name" value="KH_dom_type_1_sf"/>
</dbReference>
<reference evidence="4" key="1">
    <citation type="submission" date="2023-03" db="EMBL/GenBank/DDBJ databases">
        <title>Mating type loci evolution in Malassezia.</title>
        <authorList>
            <person name="Coelho M.A."/>
        </authorList>
    </citation>
    <scope>NUCLEOTIDE SEQUENCE</scope>
    <source>
        <strain evidence="4">CBS 9431</strain>
    </source>
</reference>
<dbReference type="InterPro" id="IPR004088">
    <property type="entry name" value="KH_dom_type_1"/>
</dbReference>
<dbReference type="PANTHER" id="PTHR10288">
    <property type="entry name" value="KH DOMAIN CONTAINING RNA BINDING PROTEIN"/>
    <property type="match status" value="1"/>
</dbReference>
<protein>
    <recommendedName>
        <fullName evidence="3">K Homology domain-containing protein</fullName>
    </recommendedName>
</protein>
<accession>A0AAF0F367</accession>
<feature type="domain" description="K Homology" evidence="3">
    <location>
        <begin position="233"/>
        <end position="316"/>
    </location>
</feature>
<dbReference type="Gene3D" id="3.30.1370.10">
    <property type="entry name" value="K Homology domain, type 1"/>
    <property type="match status" value="9"/>
</dbReference>
<evidence type="ECO:0000313" key="5">
    <source>
        <dbReference type="Proteomes" id="UP001217754"/>
    </source>
</evidence>
<feature type="domain" description="K Homology" evidence="3">
    <location>
        <begin position="637"/>
        <end position="706"/>
    </location>
</feature>
<feature type="domain" description="K Homology" evidence="3">
    <location>
        <begin position="784"/>
        <end position="851"/>
    </location>
</feature>
<proteinExistence type="predicted"/>
<dbReference type="CDD" id="cd22408">
    <property type="entry name" value="KH-I_Vigilin_rpt4"/>
    <property type="match status" value="1"/>
</dbReference>
<organism evidence="4 5">
    <name type="scientific">Malassezia japonica</name>
    <dbReference type="NCBI Taxonomy" id="223818"/>
    <lineage>
        <taxon>Eukaryota</taxon>
        <taxon>Fungi</taxon>
        <taxon>Dikarya</taxon>
        <taxon>Basidiomycota</taxon>
        <taxon>Ustilaginomycotina</taxon>
        <taxon>Malasseziomycetes</taxon>
        <taxon>Malasseziales</taxon>
        <taxon>Malasseziaceae</taxon>
        <taxon>Malassezia</taxon>
    </lineage>
</organism>
<evidence type="ECO:0000259" key="3">
    <source>
        <dbReference type="SMART" id="SM00322"/>
    </source>
</evidence>
<feature type="domain" description="K Homology" evidence="3">
    <location>
        <begin position="460"/>
        <end position="528"/>
    </location>
</feature>
<keyword evidence="1" id="KW-0677">Repeat</keyword>
<feature type="domain" description="K Homology" evidence="3">
    <location>
        <begin position="150"/>
        <end position="229"/>
    </location>
</feature>
<dbReference type="Pfam" id="PF00013">
    <property type="entry name" value="KH_1"/>
    <property type="match status" value="6"/>
</dbReference>
<dbReference type="AlphaFoldDB" id="A0AAF0F367"/>
<feature type="domain" description="K Homology" evidence="3">
    <location>
        <begin position="710"/>
        <end position="779"/>
    </location>
</feature>
<dbReference type="GO" id="GO:0003723">
    <property type="term" value="F:RNA binding"/>
    <property type="evidence" value="ECO:0007669"/>
    <property type="project" value="InterPro"/>
</dbReference>
<name>A0AAF0F367_9BASI</name>
<dbReference type="InterPro" id="IPR004087">
    <property type="entry name" value="KH_dom"/>
</dbReference>
<gene>
    <name evidence="4" type="ORF">MJAP1_002559</name>
</gene>
<dbReference type="SUPFAM" id="SSF54791">
    <property type="entry name" value="Eukaryotic type KH-domain (KH-domain type I)"/>
    <property type="match status" value="7"/>
</dbReference>
<dbReference type="Proteomes" id="UP001217754">
    <property type="component" value="Chromosome 4"/>
</dbReference>
<dbReference type="SMART" id="SM00322">
    <property type="entry name" value="KH"/>
    <property type="match status" value="10"/>
</dbReference>
<keyword evidence="5" id="KW-1185">Reference proteome</keyword>
<evidence type="ECO:0000256" key="2">
    <source>
        <dbReference type="SAM" id="MobiDB-lite"/>
    </source>
</evidence>
<dbReference type="RefSeq" id="XP_060122476.1">
    <property type="nucleotide sequence ID" value="XM_060266493.1"/>
</dbReference>